<protein>
    <recommendedName>
        <fullName evidence="3">3'-5' exonuclease domain-containing protein</fullName>
    </recommendedName>
</protein>
<evidence type="ECO:0008006" key="3">
    <source>
        <dbReference type="Google" id="ProtNLM"/>
    </source>
</evidence>
<name>A0ABQ9J028_9CUCU</name>
<gene>
    <name evidence="1" type="ORF">NQ317_000100</name>
</gene>
<accession>A0ABQ9J028</accession>
<keyword evidence="2" id="KW-1185">Reference proteome</keyword>
<dbReference type="EMBL" id="JAPWTJ010001669">
    <property type="protein sequence ID" value="KAJ8970135.1"/>
    <property type="molecule type" value="Genomic_DNA"/>
</dbReference>
<evidence type="ECO:0000313" key="1">
    <source>
        <dbReference type="EMBL" id="KAJ8970135.1"/>
    </source>
</evidence>
<proteinExistence type="predicted"/>
<evidence type="ECO:0000313" key="2">
    <source>
        <dbReference type="Proteomes" id="UP001162164"/>
    </source>
</evidence>
<dbReference type="Proteomes" id="UP001162164">
    <property type="component" value="Unassembled WGS sequence"/>
</dbReference>
<sequence>MKYDWSKNPHASQNLADLKLASLCLDLIVSSCFLQNSKSEEKKLNKLLSTGFPQETPDAGIICHQ</sequence>
<organism evidence="1 2">
    <name type="scientific">Molorchus minor</name>
    <dbReference type="NCBI Taxonomy" id="1323400"/>
    <lineage>
        <taxon>Eukaryota</taxon>
        <taxon>Metazoa</taxon>
        <taxon>Ecdysozoa</taxon>
        <taxon>Arthropoda</taxon>
        <taxon>Hexapoda</taxon>
        <taxon>Insecta</taxon>
        <taxon>Pterygota</taxon>
        <taxon>Neoptera</taxon>
        <taxon>Endopterygota</taxon>
        <taxon>Coleoptera</taxon>
        <taxon>Polyphaga</taxon>
        <taxon>Cucujiformia</taxon>
        <taxon>Chrysomeloidea</taxon>
        <taxon>Cerambycidae</taxon>
        <taxon>Lamiinae</taxon>
        <taxon>Monochamini</taxon>
        <taxon>Molorchus</taxon>
    </lineage>
</organism>
<reference evidence="1" key="1">
    <citation type="journal article" date="2023" name="Insect Mol. Biol.">
        <title>Genome sequencing provides insights into the evolution of gene families encoding plant cell wall-degrading enzymes in longhorned beetles.</title>
        <authorList>
            <person name="Shin N.R."/>
            <person name="Okamura Y."/>
            <person name="Kirsch R."/>
            <person name="Pauchet Y."/>
        </authorList>
    </citation>
    <scope>NUCLEOTIDE SEQUENCE</scope>
    <source>
        <strain evidence="1">MMC_N1</strain>
    </source>
</reference>
<comment type="caution">
    <text evidence="1">The sequence shown here is derived from an EMBL/GenBank/DDBJ whole genome shotgun (WGS) entry which is preliminary data.</text>
</comment>